<dbReference type="SMART" id="SM00499">
    <property type="entry name" value="AAI"/>
    <property type="match status" value="1"/>
</dbReference>
<dbReference type="Gene3D" id="1.10.110.10">
    <property type="entry name" value="Plant lipid-transfer and hydrophobic proteins"/>
    <property type="match status" value="1"/>
</dbReference>
<dbReference type="InterPro" id="IPR033872">
    <property type="entry name" value="nsLTP2"/>
</dbReference>
<dbReference type="InterPro" id="IPR036312">
    <property type="entry name" value="Bifun_inhib/LTP/seed_sf"/>
</dbReference>
<feature type="chain" id="PRO_5042242230" description="Bifunctional inhibitor/plant lipid transfer protein/seed storage helical domain-containing protein" evidence="3">
    <location>
        <begin position="24"/>
        <end position="96"/>
    </location>
</feature>
<keyword evidence="6" id="KW-1185">Reference proteome</keyword>
<feature type="signal peptide" evidence="3">
    <location>
        <begin position="1"/>
        <end position="23"/>
    </location>
</feature>
<sequence>MRSATCMAAYALLVLVVILAGSAVNTTAVTCSVSELSPCLPSFTSSVPPSSQCCSKLKEQKPCLCGYIKNPSLKQYITSPNAKKVSSTCGVPIPKC</sequence>
<dbReference type="InterPro" id="IPR016140">
    <property type="entry name" value="Bifunc_inhib/LTP/seed_store"/>
</dbReference>
<evidence type="ECO:0000256" key="2">
    <source>
        <dbReference type="ARBA" id="ARBA00023121"/>
    </source>
</evidence>
<dbReference type="GO" id="GO:0006869">
    <property type="term" value="P:lipid transport"/>
    <property type="evidence" value="ECO:0007669"/>
    <property type="project" value="InterPro"/>
</dbReference>
<dbReference type="Pfam" id="PF00234">
    <property type="entry name" value="Tryp_alpha_amyl"/>
    <property type="match status" value="1"/>
</dbReference>
<keyword evidence="1" id="KW-0813">Transport</keyword>
<evidence type="ECO:0000256" key="1">
    <source>
        <dbReference type="ARBA" id="ARBA00022448"/>
    </source>
</evidence>
<organism evidence="5 6">
    <name type="scientific">Ambrosia artemisiifolia</name>
    <name type="common">Common ragweed</name>
    <dbReference type="NCBI Taxonomy" id="4212"/>
    <lineage>
        <taxon>Eukaryota</taxon>
        <taxon>Viridiplantae</taxon>
        <taxon>Streptophyta</taxon>
        <taxon>Embryophyta</taxon>
        <taxon>Tracheophyta</taxon>
        <taxon>Spermatophyta</taxon>
        <taxon>Magnoliopsida</taxon>
        <taxon>eudicotyledons</taxon>
        <taxon>Gunneridae</taxon>
        <taxon>Pentapetalae</taxon>
        <taxon>asterids</taxon>
        <taxon>campanulids</taxon>
        <taxon>Asterales</taxon>
        <taxon>Asteraceae</taxon>
        <taxon>Asteroideae</taxon>
        <taxon>Heliantheae alliance</taxon>
        <taxon>Heliantheae</taxon>
        <taxon>Ambrosia</taxon>
    </lineage>
</organism>
<dbReference type="GO" id="GO:0008289">
    <property type="term" value="F:lipid binding"/>
    <property type="evidence" value="ECO:0007669"/>
    <property type="project" value="UniProtKB-KW"/>
</dbReference>
<comment type="caution">
    <text evidence="5">The sequence shown here is derived from an EMBL/GenBank/DDBJ whole genome shotgun (WGS) entry which is preliminary data.</text>
</comment>
<dbReference type="AlphaFoldDB" id="A0AAD5C8A2"/>
<dbReference type="PANTHER" id="PTHR33214">
    <property type="entry name" value="BIFUNCTIONAL INHIBITOR/LIPID-TRANSFER PROTEIN/SEED STORAGE 2S ALBUMIN SUPERFAMILY PROTEIN"/>
    <property type="match status" value="1"/>
</dbReference>
<proteinExistence type="predicted"/>
<evidence type="ECO:0000313" key="6">
    <source>
        <dbReference type="Proteomes" id="UP001206925"/>
    </source>
</evidence>
<feature type="domain" description="Bifunctional inhibitor/plant lipid transfer protein/seed storage helical" evidence="4">
    <location>
        <begin position="31"/>
        <end position="96"/>
    </location>
</feature>
<dbReference type="SUPFAM" id="SSF47699">
    <property type="entry name" value="Bifunctional inhibitor/lipid-transfer protein/seed storage 2S albumin"/>
    <property type="match status" value="1"/>
</dbReference>
<evidence type="ECO:0000313" key="5">
    <source>
        <dbReference type="EMBL" id="KAI7736550.1"/>
    </source>
</evidence>
<dbReference type="CDD" id="cd01959">
    <property type="entry name" value="nsLTP2"/>
    <property type="match status" value="1"/>
</dbReference>
<gene>
    <name evidence="5" type="ORF">M8C21_018025</name>
</gene>
<reference evidence="5" key="1">
    <citation type="submission" date="2022-06" db="EMBL/GenBank/DDBJ databases">
        <title>Uncovering the hologenomic basis of an extraordinary plant invasion.</title>
        <authorList>
            <person name="Bieker V.C."/>
            <person name="Martin M.D."/>
            <person name="Gilbert T."/>
            <person name="Hodgins K."/>
            <person name="Battlay P."/>
            <person name="Petersen B."/>
            <person name="Wilson J."/>
        </authorList>
    </citation>
    <scope>NUCLEOTIDE SEQUENCE</scope>
    <source>
        <strain evidence="5">AA19_3_7</strain>
        <tissue evidence="5">Leaf</tissue>
    </source>
</reference>
<evidence type="ECO:0000256" key="3">
    <source>
        <dbReference type="SAM" id="SignalP"/>
    </source>
</evidence>
<protein>
    <recommendedName>
        <fullName evidence="4">Bifunctional inhibitor/plant lipid transfer protein/seed storage helical domain-containing protein</fullName>
    </recommendedName>
</protein>
<dbReference type="PANTHER" id="PTHR33214:SF44">
    <property type="entry name" value="NON-SPECIFIC LIPID TRANSFER PROTEIN GPI-ANCHORED 33"/>
    <property type="match status" value="1"/>
</dbReference>
<evidence type="ECO:0000259" key="4">
    <source>
        <dbReference type="SMART" id="SM00499"/>
    </source>
</evidence>
<keyword evidence="2" id="KW-0446">Lipid-binding</keyword>
<keyword evidence="3" id="KW-0732">Signal</keyword>
<dbReference type="Proteomes" id="UP001206925">
    <property type="component" value="Unassembled WGS sequence"/>
</dbReference>
<accession>A0AAD5C8A2</accession>
<dbReference type="EMBL" id="JAMZMK010009251">
    <property type="protein sequence ID" value="KAI7736550.1"/>
    <property type="molecule type" value="Genomic_DNA"/>
</dbReference>
<name>A0AAD5C8A2_AMBAR</name>